<dbReference type="InterPro" id="IPR036770">
    <property type="entry name" value="Ankyrin_rpt-contain_sf"/>
</dbReference>
<dbReference type="PROSITE" id="PS50297">
    <property type="entry name" value="ANK_REP_REGION"/>
    <property type="match status" value="7"/>
</dbReference>
<evidence type="ECO:0000256" key="2">
    <source>
        <dbReference type="ARBA" id="ARBA00023043"/>
    </source>
</evidence>
<evidence type="ECO:0000313" key="6">
    <source>
        <dbReference type="EMBL" id="TGO90269.1"/>
    </source>
</evidence>
<proteinExistence type="predicted"/>
<keyword evidence="1" id="KW-0677">Repeat</keyword>
<feature type="repeat" description="ANK" evidence="3">
    <location>
        <begin position="657"/>
        <end position="689"/>
    </location>
</feature>
<gene>
    <name evidence="6" type="ORF">BPOR_0071g00010</name>
</gene>
<comment type="caution">
    <text evidence="6">The sequence shown here is derived from an EMBL/GenBank/DDBJ whole genome shotgun (WGS) entry which is preliminary data.</text>
</comment>
<dbReference type="InterPro" id="IPR051637">
    <property type="entry name" value="Ank_repeat_dom-contain_49"/>
</dbReference>
<accession>A0A4Z1L0E0</accession>
<feature type="repeat" description="ANK" evidence="3">
    <location>
        <begin position="624"/>
        <end position="656"/>
    </location>
</feature>
<feature type="repeat" description="ANK" evidence="3">
    <location>
        <begin position="444"/>
        <end position="476"/>
    </location>
</feature>
<dbReference type="AlphaFoldDB" id="A0A4Z1L0E0"/>
<evidence type="ECO:0000256" key="1">
    <source>
        <dbReference type="ARBA" id="ARBA00022737"/>
    </source>
</evidence>
<evidence type="ECO:0000313" key="7">
    <source>
        <dbReference type="Proteomes" id="UP000297280"/>
    </source>
</evidence>
<keyword evidence="2 3" id="KW-0040">ANK repeat</keyword>
<feature type="compositionally biased region" description="Polar residues" evidence="4">
    <location>
        <begin position="476"/>
        <end position="495"/>
    </location>
</feature>
<dbReference type="InterPro" id="IPR002110">
    <property type="entry name" value="Ankyrin_rpt"/>
</dbReference>
<feature type="repeat" description="ANK" evidence="3">
    <location>
        <begin position="756"/>
        <end position="796"/>
    </location>
</feature>
<dbReference type="Gene3D" id="1.25.40.20">
    <property type="entry name" value="Ankyrin repeat-containing domain"/>
    <property type="match status" value="2"/>
</dbReference>
<keyword evidence="7" id="KW-1185">Reference proteome</keyword>
<dbReference type="Pfam" id="PF06985">
    <property type="entry name" value="HET"/>
    <property type="match status" value="1"/>
</dbReference>
<dbReference type="STRING" id="87229.A0A4Z1L0E0"/>
<feature type="repeat" description="ANK" evidence="3">
    <location>
        <begin position="411"/>
        <end position="443"/>
    </location>
</feature>
<feature type="repeat" description="ANK" evidence="3">
    <location>
        <begin position="591"/>
        <end position="623"/>
    </location>
</feature>
<dbReference type="PANTHER" id="PTHR24180">
    <property type="entry name" value="CYCLIN-DEPENDENT KINASE INHIBITOR 2C-RELATED"/>
    <property type="match status" value="1"/>
</dbReference>
<dbReference type="PRINTS" id="PR01415">
    <property type="entry name" value="ANKYRIN"/>
</dbReference>
<feature type="repeat" description="ANK" evidence="3">
    <location>
        <begin position="723"/>
        <end position="755"/>
    </location>
</feature>
<dbReference type="SMART" id="SM00248">
    <property type="entry name" value="ANK"/>
    <property type="match status" value="11"/>
</dbReference>
<dbReference type="Pfam" id="PF12796">
    <property type="entry name" value="Ank_2"/>
    <property type="match status" value="3"/>
</dbReference>
<feature type="region of interest" description="Disordered" evidence="4">
    <location>
        <begin position="476"/>
        <end position="499"/>
    </location>
</feature>
<dbReference type="PROSITE" id="PS50088">
    <property type="entry name" value="ANK_REPEAT"/>
    <property type="match status" value="8"/>
</dbReference>
<evidence type="ECO:0000256" key="3">
    <source>
        <dbReference type="PROSITE-ProRule" id="PRU00023"/>
    </source>
</evidence>
<evidence type="ECO:0000259" key="5">
    <source>
        <dbReference type="Pfam" id="PF06985"/>
    </source>
</evidence>
<dbReference type="PANTHER" id="PTHR24180:SF45">
    <property type="entry name" value="POLY [ADP-RIBOSE] POLYMERASE TANKYRASE"/>
    <property type="match status" value="1"/>
</dbReference>
<dbReference type="InterPro" id="IPR010730">
    <property type="entry name" value="HET"/>
</dbReference>
<protein>
    <recommendedName>
        <fullName evidence="5">Heterokaryon incompatibility domain-containing protein</fullName>
    </recommendedName>
</protein>
<dbReference type="EMBL" id="PQXO01000071">
    <property type="protein sequence ID" value="TGO90269.1"/>
    <property type="molecule type" value="Genomic_DNA"/>
</dbReference>
<evidence type="ECO:0000256" key="4">
    <source>
        <dbReference type="SAM" id="MobiDB-lite"/>
    </source>
</evidence>
<dbReference type="Proteomes" id="UP000297280">
    <property type="component" value="Unassembled WGS sequence"/>
</dbReference>
<dbReference type="SUPFAM" id="SSF48403">
    <property type="entry name" value="Ankyrin repeat"/>
    <property type="match status" value="2"/>
</dbReference>
<feature type="domain" description="Heterokaryon incompatibility" evidence="5">
    <location>
        <begin position="48"/>
        <end position="197"/>
    </location>
</feature>
<organism evidence="6 7">
    <name type="scientific">Botrytis porri</name>
    <dbReference type="NCBI Taxonomy" id="87229"/>
    <lineage>
        <taxon>Eukaryota</taxon>
        <taxon>Fungi</taxon>
        <taxon>Dikarya</taxon>
        <taxon>Ascomycota</taxon>
        <taxon>Pezizomycotina</taxon>
        <taxon>Leotiomycetes</taxon>
        <taxon>Helotiales</taxon>
        <taxon>Sclerotiniaceae</taxon>
        <taxon>Botrytis</taxon>
    </lineage>
</organism>
<sequence>MDPYQYQPIDLGRTSIRLLQLHKGDWSDKIQGHFISAWFDDPDSFMPYFALSYTWGDVDKVEEVIIDSARIRVTLNLHMALQHLRSEEEDQIFWIDALCINQENVHEKLHQIRQMGDIYKKAEKVVVWLGRGTEGTDLVMDAMKRLRKASLGWHSAEWKDKASGWVDENNEHLMNLRDQMRLILERPWFRRIWILQEVANARRATTVHCGNRSISATTFSQFPALIALNPAVHCQSVLDIMPGISRKESWWAHGQKLHTLLVKFRESEATDDRDKIYALLGISSDAHRSKILDPKCDKSSQQVIREAVSFILSERYPQLIDDASLYQFLDWNLTKFLDAVEDLEGAILMDAFQGAEGRFLKLLIETDVCQISSRGFHDRTPVHWTVHREQLIILKMLLDASLCSFEKRDSDRQTPLSLAIQTGNAKIVELVLNSGVDIEATCLNGLTPLLLAIEKDKINIVDLLLRRGAKYKAQNMSSSDLLSQESDRPGQSISPISAPKNPLPLPFAIEKGNYGISKLLFDHGAPLRDEGPSSDIECGIDKMVEFLIDHGIGTDNSELGIRLQLAAKLGNVKLTREFIKRGFALESKNGMDQTPLILAVVHGHYETIKLLLESGAEIHSEDSLHQTPLMIAVQNRNKKIVELLLQHGAYINGEDSLHQTPLMIAVQNGNKKIVELLRQKGADFERTLKDNVTPLVMATDWERYGIVELLIQRGADLEVKDDFGRTTLSFAASYGILDIAQLLLENGAELETRDQEGKTPLQNAIIWGYGPGTKMHQKGVVTLLLENGAELETRDEEGRTPLQNLKASDWENEASQRELVALLLEWGAIDMDEG</sequence>
<reference evidence="6 7" key="1">
    <citation type="submission" date="2017-12" db="EMBL/GenBank/DDBJ databases">
        <title>Comparative genomics of Botrytis spp.</title>
        <authorList>
            <person name="Valero-Jimenez C.A."/>
            <person name="Tapia P."/>
            <person name="Veloso J."/>
            <person name="Silva-Moreno E."/>
            <person name="Staats M."/>
            <person name="Valdes J.H."/>
            <person name="Van Kan J.A.L."/>
        </authorList>
    </citation>
    <scope>NUCLEOTIDE SEQUENCE [LARGE SCALE GENOMIC DNA]</scope>
    <source>
        <strain evidence="6 7">MUCL3349</strain>
    </source>
</reference>
<name>A0A4Z1L0E0_9HELO</name>
<feature type="repeat" description="ANK" evidence="3">
    <location>
        <begin position="690"/>
        <end position="722"/>
    </location>
</feature>